<organism evidence="1 2">
    <name type="scientific">Acanthoscelides obtectus</name>
    <name type="common">Bean weevil</name>
    <name type="synonym">Bruchus obtectus</name>
    <dbReference type="NCBI Taxonomy" id="200917"/>
    <lineage>
        <taxon>Eukaryota</taxon>
        <taxon>Metazoa</taxon>
        <taxon>Ecdysozoa</taxon>
        <taxon>Arthropoda</taxon>
        <taxon>Hexapoda</taxon>
        <taxon>Insecta</taxon>
        <taxon>Pterygota</taxon>
        <taxon>Neoptera</taxon>
        <taxon>Endopterygota</taxon>
        <taxon>Coleoptera</taxon>
        <taxon>Polyphaga</taxon>
        <taxon>Cucujiformia</taxon>
        <taxon>Chrysomeloidea</taxon>
        <taxon>Chrysomelidae</taxon>
        <taxon>Bruchinae</taxon>
        <taxon>Bruchini</taxon>
        <taxon>Acanthoscelides</taxon>
    </lineage>
</organism>
<accession>A0A9P0PW82</accession>
<dbReference type="AlphaFoldDB" id="A0A9P0PW82"/>
<keyword evidence="2" id="KW-1185">Reference proteome</keyword>
<dbReference type="Proteomes" id="UP001152888">
    <property type="component" value="Unassembled WGS sequence"/>
</dbReference>
<evidence type="ECO:0000313" key="2">
    <source>
        <dbReference type="Proteomes" id="UP001152888"/>
    </source>
</evidence>
<gene>
    <name evidence="1" type="ORF">ACAOBT_LOCUS25700</name>
</gene>
<protein>
    <submittedName>
        <fullName evidence="1">Uncharacterized protein</fullName>
    </submittedName>
</protein>
<sequence>MTDFNSKIIWWPHPFFSPNTFENTVVSFLMISWKLPARLIPN</sequence>
<evidence type="ECO:0000313" key="1">
    <source>
        <dbReference type="EMBL" id="CAH2000656.1"/>
    </source>
</evidence>
<name>A0A9P0PW82_ACAOB</name>
<comment type="caution">
    <text evidence="1">The sequence shown here is derived from an EMBL/GenBank/DDBJ whole genome shotgun (WGS) entry which is preliminary data.</text>
</comment>
<proteinExistence type="predicted"/>
<dbReference type="EMBL" id="CAKOFQ010007416">
    <property type="protein sequence ID" value="CAH2000656.1"/>
    <property type="molecule type" value="Genomic_DNA"/>
</dbReference>
<reference evidence="1" key="1">
    <citation type="submission" date="2022-03" db="EMBL/GenBank/DDBJ databases">
        <authorList>
            <person name="Sayadi A."/>
        </authorList>
    </citation>
    <scope>NUCLEOTIDE SEQUENCE</scope>
</reference>